<organism evidence="1 2">
    <name type="scientific">Racocetra fulgida</name>
    <dbReference type="NCBI Taxonomy" id="60492"/>
    <lineage>
        <taxon>Eukaryota</taxon>
        <taxon>Fungi</taxon>
        <taxon>Fungi incertae sedis</taxon>
        <taxon>Mucoromycota</taxon>
        <taxon>Glomeromycotina</taxon>
        <taxon>Glomeromycetes</taxon>
        <taxon>Diversisporales</taxon>
        <taxon>Gigasporaceae</taxon>
        <taxon>Racocetra</taxon>
    </lineage>
</organism>
<dbReference type="Proteomes" id="UP000789396">
    <property type="component" value="Unassembled WGS sequence"/>
</dbReference>
<sequence>MKKTFEQGILEAVQKMNVLKKALEQDILDKAQTFQKYLIEVFRQNVLKDIFDLSEQRFKH</sequence>
<accession>A0A9N9P975</accession>
<keyword evidence="2" id="KW-1185">Reference proteome</keyword>
<proteinExistence type="predicted"/>
<dbReference type="EMBL" id="CAJVPZ010064960">
    <property type="protein sequence ID" value="CAG8794803.1"/>
    <property type="molecule type" value="Genomic_DNA"/>
</dbReference>
<evidence type="ECO:0000313" key="1">
    <source>
        <dbReference type="EMBL" id="CAG8794803.1"/>
    </source>
</evidence>
<protein>
    <submittedName>
        <fullName evidence="1">17089_t:CDS:1</fullName>
    </submittedName>
</protein>
<gene>
    <name evidence="1" type="ORF">RFULGI_LOCUS17114</name>
</gene>
<reference evidence="1" key="1">
    <citation type="submission" date="2021-06" db="EMBL/GenBank/DDBJ databases">
        <authorList>
            <person name="Kallberg Y."/>
            <person name="Tangrot J."/>
            <person name="Rosling A."/>
        </authorList>
    </citation>
    <scope>NUCLEOTIDE SEQUENCE</scope>
    <source>
        <strain evidence="1">IN212</strain>
    </source>
</reference>
<feature type="non-terminal residue" evidence="1">
    <location>
        <position position="60"/>
    </location>
</feature>
<evidence type="ECO:0000313" key="2">
    <source>
        <dbReference type="Proteomes" id="UP000789396"/>
    </source>
</evidence>
<name>A0A9N9P975_9GLOM</name>
<dbReference type="AlphaFoldDB" id="A0A9N9P975"/>
<comment type="caution">
    <text evidence="1">The sequence shown here is derived from an EMBL/GenBank/DDBJ whole genome shotgun (WGS) entry which is preliminary data.</text>
</comment>